<keyword evidence="6" id="KW-1185">Reference proteome</keyword>
<feature type="chain" id="PRO_5009264221" evidence="3">
    <location>
        <begin position="20"/>
        <end position="239"/>
    </location>
</feature>
<dbReference type="AlphaFoldDB" id="A0A1H1W8W8"/>
<evidence type="ECO:0000256" key="2">
    <source>
        <dbReference type="ARBA" id="ARBA00022729"/>
    </source>
</evidence>
<protein>
    <submittedName>
        <fullName evidence="5">Polar amino acid transport system substrate-binding protein</fullName>
    </submittedName>
</protein>
<dbReference type="RefSeq" id="WP_093395237.1">
    <property type="nucleotide sequence ID" value="NZ_LT629736.1"/>
</dbReference>
<dbReference type="STRING" id="487184.SAMN05216421_2504"/>
<evidence type="ECO:0000313" key="6">
    <source>
        <dbReference type="Proteomes" id="UP000243207"/>
    </source>
</evidence>
<gene>
    <name evidence="5" type="ORF">SAMN05216421_2504</name>
</gene>
<dbReference type="OrthoDB" id="6150901at2"/>
<feature type="domain" description="Solute-binding protein family 3/N-terminal" evidence="4">
    <location>
        <begin position="40"/>
        <end position="238"/>
    </location>
</feature>
<comment type="similarity">
    <text evidence="1">Belongs to the bacterial solute-binding protein 3 family.</text>
</comment>
<dbReference type="Pfam" id="PF00497">
    <property type="entry name" value="SBP_bac_3"/>
    <property type="match status" value="1"/>
</dbReference>
<feature type="signal peptide" evidence="3">
    <location>
        <begin position="1"/>
        <end position="19"/>
    </location>
</feature>
<evidence type="ECO:0000256" key="1">
    <source>
        <dbReference type="ARBA" id="ARBA00010333"/>
    </source>
</evidence>
<evidence type="ECO:0000313" key="5">
    <source>
        <dbReference type="EMBL" id="SDS93101.1"/>
    </source>
</evidence>
<reference evidence="6" key="1">
    <citation type="submission" date="2016-10" db="EMBL/GenBank/DDBJ databases">
        <authorList>
            <person name="Varghese N."/>
            <person name="Submissions S."/>
        </authorList>
    </citation>
    <scope>NUCLEOTIDE SEQUENCE [LARGE SCALE GENOMIC DNA]</scope>
    <source>
        <strain evidence="6">NRRL B-51270</strain>
    </source>
</reference>
<dbReference type="InterPro" id="IPR001638">
    <property type="entry name" value="Solute-binding_3/MltF_N"/>
</dbReference>
<dbReference type="SUPFAM" id="SSF53850">
    <property type="entry name" value="Periplasmic binding protein-like II"/>
    <property type="match status" value="1"/>
</dbReference>
<keyword evidence="2 3" id="KW-0732">Signal</keyword>
<evidence type="ECO:0000259" key="4">
    <source>
        <dbReference type="SMART" id="SM00062"/>
    </source>
</evidence>
<sequence>MCQPFVLLSACLVLLGLLAGCEPFPRDPGESLQHVHERGTLRVGVLYGPPWVMGGAPGAAGGVEGRLVREFARRQEARLETQWGSEQERFDSLRHHELDLIIGGLTTESPWHSEVGFTAPYYTGKVAIAVRQGEPIPDDAEGLTVWIPHGSHLYDELRRHGAEVKRVPELSASTGAIAARQWEIKGLGYQASDIVLQERHHVMAIPRGENALLMELERFLAEFVESHDMDRLIWETSRQ</sequence>
<dbReference type="SMART" id="SM00062">
    <property type="entry name" value="PBPb"/>
    <property type="match status" value="1"/>
</dbReference>
<dbReference type="Proteomes" id="UP000243207">
    <property type="component" value="Chromosome I"/>
</dbReference>
<name>A0A1H1W8W8_9GAMM</name>
<dbReference type="PANTHER" id="PTHR35936">
    <property type="entry name" value="MEMBRANE-BOUND LYTIC MUREIN TRANSGLYCOSYLASE F"/>
    <property type="match status" value="1"/>
</dbReference>
<dbReference type="EMBL" id="LT629736">
    <property type="protein sequence ID" value="SDS93101.1"/>
    <property type="molecule type" value="Genomic_DNA"/>
</dbReference>
<proteinExistence type="inferred from homology"/>
<dbReference type="PANTHER" id="PTHR35936:SF32">
    <property type="entry name" value="MEMBRANE-BOUND LYTIC MUREIN TRANSGLYCOSYLASE F"/>
    <property type="match status" value="1"/>
</dbReference>
<organism evidence="5 6">
    <name type="scientific">Halopseudomonas xinjiangensis</name>
    <dbReference type="NCBI Taxonomy" id="487184"/>
    <lineage>
        <taxon>Bacteria</taxon>
        <taxon>Pseudomonadati</taxon>
        <taxon>Pseudomonadota</taxon>
        <taxon>Gammaproteobacteria</taxon>
        <taxon>Pseudomonadales</taxon>
        <taxon>Pseudomonadaceae</taxon>
        <taxon>Halopseudomonas</taxon>
    </lineage>
</organism>
<accession>A0A1H1W8W8</accession>
<evidence type="ECO:0000256" key="3">
    <source>
        <dbReference type="SAM" id="SignalP"/>
    </source>
</evidence>
<dbReference type="Gene3D" id="3.40.190.10">
    <property type="entry name" value="Periplasmic binding protein-like II"/>
    <property type="match status" value="1"/>
</dbReference>